<evidence type="ECO:0000256" key="8">
    <source>
        <dbReference type="SAM" id="MobiDB-lite"/>
    </source>
</evidence>
<evidence type="ECO:0000256" key="2">
    <source>
        <dbReference type="ARBA" id="ARBA00008585"/>
    </source>
</evidence>
<evidence type="ECO:0000256" key="4">
    <source>
        <dbReference type="ARBA" id="ARBA00022776"/>
    </source>
</evidence>
<dbReference type="InterPro" id="IPR019440">
    <property type="entry name" value="MAU2"/>
</dbReference>
<evidence type="ECO:0000256" key="6">
    <source>
        <dbReference type="ARBA" id="ARBA00023242"/>
    </source>
</evidence>
<evidence type="ECO:0000313" key="10">
    <source>
        <dbReference type="Proteomes" id="UP000248961"/>
    </source>
</evidence>
<feature type="compositionally biased region" description="Low complexity" evidence="8">
    <location>
        <begin position="656"/>
        <end position="667"/>
    </location>
</feature>
<feature type="compositionally biased region" description="Low complexity" evidence="8">
    <location>
        <begin position="488"/>
        <end position="511"/>
    </location>
</feature>
<comment type="subcellular location">
    <subcellularLocation>
        <location evidence="1">Nucleus</location>
    </subcellularLocation>
</comment>
<dbReference type="GO" id="GO:0007064">
    <property type="term" value="P:mitotic sister chromatid cohesion"/>
    <property type="evidence" value="ECO:0007669"/>
    <property type="project" value="InterPro"/>
</dbReference>
<evidence type="ECO:0000256" key="5">
    <source>
        <dbReference type="ARBA" id="ARBA00022829"/>
    </source>
</evidence>
<accession>A0A395HIT4</accession>
<keyword evidence="4" id="KW-0498">Mitosis</keyword>
<evidence type="ECO:0000256" key="3">
    <source>
        <dbReference type="ARBA" id="ARBA00022618"/>
    </source>
</evidence>
<keyword evidence="3" id="KW-0132">Cell division</keyword>
<dbReference type="PANTHER" id="PTHR21394">
    <property type="entry name" value="MAU2 CHROMATID COHESION FACTOR HOMOLOG"/>
    <property type="match status" value="1"/>
</dbReference>
<feature type="region of interest" description="Disordered" evidence="8">
    <location>
        <begin position="488"/>
        <end position="594"/>
    </location>
</feature>
<evidence type="ECO:0000313" key="9">
    <source>
        <dbReference type="EMBL" id="RAL07085.1"/>
    </source>
</evidence>
<dbReference type="Pfam" id="PF10345">
    <property type="entry name" value="Cohesin_load"/>
    <property type="match status" value="1"/>
</dbReference>
<dbReference type="RefSeq" id="XP_025546239.1">
    <property type="nucleotide sequence ID" value="XM_025697925.1"/>
</dbReference>
<proteinExistence type="inferred from homology"/>
<dbReference type="Proteomes" id="UP000248961">
    <property type="component" value="Unassembled WGS sequence"/>
</dbReference>
<protein>
    <recommendedName>
        <fullName evidence="11">F-box domain-containing protein</fullName>
    </recommendedName>
</protein>
<dbReference type="GO" id="GO:0007059">
    <property type="term" value="P:chromosome segregation"/>
    <property type="evidence" value="ECO:0007669"/>
    <property type="project" value="UniProtKB-KW"/>
</dbReference>
<keyword evidence="10" id="KW-1185">Reference proteome</keyword>
<gene>
    <name evidence="9" type="ORF">BO97DRAFT_438721</name>
</gene>
<evidence type="ECO:0000256" key="1">
    <source>
        <dbReference type="ARBA" id="ARBA00004123"/>
    </source>
</evidence>
<keyword evidence="7" id="KW-0131">Cell cycle</keyword>
<keyword evidence="5" id="KW-0159">Chromosome partition</keyword>
<dbReference type="VEuPathDB" id="FungiDB:BO97DRAFT_438721"/>
<dbReference type="GO" id="GO:0051301">
    <property type="term" value="P:cell division"/>
    <property type="evidence" value="ECO:0007669"/>
    <property type="project" value="UniProtKB-KW"/>
</dbReference>
<dbReference type="GeneID" id="37202214"/>
<feature type="compositionally biased region" description="Polar residues" evidence="8">
    <location>
        <begin position="669"/>
        <end position="686"/>
    </location>
</feature>
<evidence type="ECO:0008006" key="11">
    <source>
        <dbReference type="Google" id="ProtNLM"/>
    </source>
</evidence>
<dbReference type="SUPFAM" id="SSF81383">
    <property type="entry name" value="F-box domain"/>
    <property type="match status" value="1"/>
</dbReference>
<dbReference type="STRING" id="1450537.A0A395HIT4"/>
<reference evidence="9 10" key="1">
    <citation type="submission" date="2018-02" db="EMBL/GenBank/DDBJ databases">
        <title>The genomes of Aspergillus section Nigri reveals drivers in fungal speciation.</title>
        <authorList>
            <consortium name="DOE Joint Genome Institute"/>
            <person name="Vesth T.C."/>
            <person name="Nybo J."/>
            <person name="Theobald S."/>
            <person name="Brandl J."/>
            <person name="Frisvad J.C."/>
            <person name="Nielsen K.F."/>
            <person name="Lyhne E.K."/>
            <person name="Kogle M.E."/>
            <person name="Kuo A."/>
            <person name="Riley R."/>
            <person name="Clum A."/>
            <person name="Nolan M."/>
            <person name="Lipzen A."/>
            <person name="Salamov A."/>
            <person name="Henrissat B."/>
            <person name="Wiebenga A."/>
            <person name="De vries R.P."/>
            <person name="Grigoriev I.V."/>
            <person name="Mortensen U.H."/>
            <person name="Andersen M.R."/>
            <person name="Baker S.E."/>
        </authorList>
    </citation>
    <scope>NUCLEOTIDE SEQUENCE [LARGE SCALE GENOMIC DNA]</scope>
    <source>
        <strain evidence="9 10">CBS 101889</strain>
    </source>
</reference>
<evidence type="ECO:0000256" key="7">
    <source>
        <dbReference type="ARBA" id="ARBA00023306"/>
    </source>
</evidence>
<feature type="compositionally biased region" description="Polar residues" evidence="8">
    <location>
        <begin position="528"/>
        <end position="591"/>
    </location>
</feature>
<dbReference type="OrthoDB" id="5565328at2759"/>
<comment type="similarity">
    <text evidence="2">Belongs to the SCC4/mau-2 family.</text>
</comment>
<dbReference type="EMBL" id="KZ824341">
    <property type="protein sequence ID" value="RAL07085.1"/>
    <property type="molecule type" value="Genomic_DNA"/>
</dbReference>
<name>A0A395HIT4_ASPHC</name>
<dbReference type="GO" id="GO:0005634">
    <property type="term" value="C:nucleus"/>
    <property type="evidence" value="ECO:0007669"/>
    <property type="project" value="UniProtKB-SubCell"/>
</dbReference>
<keyword evidence="6" id="KW-0539">Nucleus</keyword>
<feature type="region of interest" description="Disordered" evidence="8">
    <location>
        <begin position="631"/>
        <end position="687"/>
    </location>
</feature>
<dbReference type="InterPro" id="IPR036047">
    <property type="entry name" value="F-box-like_dom_sf"/>
</dbReference>
<organism evidence="9 10">
    <name type="scientific">Aspergillus homomorphus (strain CBS 101889)</name>
    <dbReference type="NCBI Taxonomy" id="1450537"/>
    <lineage>
        <taxon>Eukaryota</taxon>
        <taxon>Fungi</taxon>
        <taxon>Dikarya</taxon>
        <taxon>Ascomycota</taxon>
        <taxon>Pezizomycotina</taxon>
        <taxon>Eurotiomycetes</taxon>
        <taxon>Eurotiomycetidae</taxon>
        <taxon>Eurotiales</taxon>
        <taxon>Aspergillaceae</taxon>
        <taxon>Aspergillus</taxon>
        <taxon>Aspergillus subgen. Circumdati</taxon>
    </lineage>
</organism>
<sequence length="1324" mass="148077">MAYSLRRAAEKVKIIAKMNRWTRSQTEGKGRDSDSSGRCFLLELPTELLLAIISHLSVLPEACLALTCKRLYAISGAILGAKALHFSRDFAPLFHHYRNGHNFVTPRWQLVNLLEDSRWRACSKCLKLHLRSSFPPRELRRKSDDRACNLGDSAGIVDLCPCKKLTFQDKTDLVQLLKTRQKSLNALTLQFESGIQQQRFCWHSCKEDYGSTQLEIAIYPELDQDDLLRIHTEYRMTTGIGQLGREEHITPRFGCAHRSVDLWLSSVCQTTICRLYDSHCASCKRISICNTCNASLRCPRKQPYRVDEVTDKATYHFWTERCLGGTSPIPDQAWASQRIHPAEHLFDATNCSEMCPWTIREHPPLEEAPSLEMNILEPAMQDQSLNQELYPRLKYIPRDSLLSIGISRAQWIDEHLLRPGAMSYPPPHNGQYPPQYMQQPPNLPHPHQQTVHPQQLLYNNNVNTTASPYQYGKTMVYPQVMIPTYPTYTQPYAPQQQQHQPPPQQQQQPQYVNPSELFQPPHLPATSPPQFSHSPSQYSATPAVTAAGSTHSPILSTSTPSQPSYYADLSSDQGNQASYNKNAQVTPSPQIISAPPVPEPPVAAVPITAAPVAATPVAAIPVATKLPATKSVSATPSAPSPKPVQVLIPAPSPDVQQKLQRQSSKKQQAVRQPPQQSAKPSTQKSARTPDYQVLLLAMADEYLDAAHSHGTMVALLKREMEMEEYYKLVATGLGCLEAVLKNWRLQPRVEALVRLRYARILFEETDNDLEAETALSKGIDLCERNRMLDLKYSMQHLLARMLHKTNPKASMKAVDGMIQDVEAYRHSAWEYAFRFLRVSLALSSHAHQDSVSALQHLHKIANMAHRNGDRAVSAMSAIIEALAHLQQGTGSDAIEQAQRAVAAARSHQLNDELRHIPQLTTLVQIVDICCSLLEYDVNQSSQKLKVMQDMMDERLNDLNWRDDGSFSIPLSGKAAGPSSIDTGDILQVQSGTLLLSFNWLPQHDLYALCYFLSSITLSCKNSYDGRKAEKFLHEGLRMVKGSFKAPQDITESVVNANRRVEWRRTLYCSLLIQKVFLACGRTDWDLATKTLHELRHEAKGLGDHLPDTIRCMMEYASGAIAQATGDLAAALQAFQSPILSLFSSTPSTTSKAARNDPRRDLAILSALNTVLIVSEPTHPAYHQIPAILSTVEPFCTSSPSRYIQAAYYLVCATVQTESTIQTKQHLQQALQSATAISNSQITCMTLTFMSWKYFRGVVGEQAEKSARAARAMARKANDRLWLSVTDEILAETLERQGKNEEAKGVRDEGHRVMIALPPALKRAV</sequence>